<feature type="region of interest" description="Disordered" evidence="1">
    <location>
        <begin position="1"/>
        <end position="28"/>
    </location>
</feature>
<dbReference type="EMBL" id="RWGY01000031">
    <property type="protein sequence ID" value="TVU16493.1"/>
    <property type="molecule type" value="Genomic_DNA"/>
</dbReference>
<accession>A0A5J9TYN5</accession>
<keyword evidence="4" id="KW-1185">Reference proteome</keyword>
<dbReference type="AlphaFoldDB" id="A0A5J9TYN5"/>
<organism evidence="3 4">
    <name type="scientific">Eragrostis curvula</name>
    <name type="common">weeping love grass</name>
    <dbReference type="NCBI Taxonomy" id="38414"/>
    <lineage>
        <taxon>Eukaryota</taxon>
        <taxon>Viridiplantae</taxon>
        <taxon>Streptophyta</taxon>
        <taxon>Embryophyta</taxon>
        <taxon>Tracheophyta</taxon>
        <taxon>Spermatophyta</taxon>
        <taxon>Magnoliopsida</taxon>
        <taxon>Liliopsida</taxon>
        <taxon>Poales</taxon>
        <taxon>Poaceae</taxon>
        <taxon>PACMAD clade</taxon>
        <taxon>Chloridoideae</taxon>
        <taxon>Eragrostideae</taxon>
        <taxon>Eragrostidinae</taxon>
        <taxon>Eragrostis</taxon>
    </lineage>
</organism>
<dbReference type="Proteomes" id="UP000324897">
    <property type="component" value="Unassembled WGS sequence"/>
</dbReference>
<proteinExistence type="predicted"/>
<feature type="transmembrane region" description="Helical" evidence="2">
    <location>
        <begin position="70"/>
        <end position="92"/>
    </location>
</feature>
<keyword evidence="2" id="KW-1133">Transmembrane helix</keyword>
<sequence length="193" mass="21275">MACAFTLTPGFPAPQHQPPSSRADDVEPTADPATRQYVVVFVRDVQGPVHKSDGRTAFAPDPASERAALFCLRAVTLILLVMIAGVVVPNFVEIVTRVTWMEELVVLPVAVLVLFVFLIMFAICLAPAHLLAADNCDRGFLKHNAALIPPERRSATVVVRQCWCFPFAFALVIKYTPRCNPNSSIMDFCFLYP</sequence>
<reference evidence="3 4" key="1">
    <citation type="journal article" date="2019" name="Sci. Rep.">
        <title>A high-quality genome of Eragrostis curvula grass provides insights into Poaceae evolution and supports new strategies to enhance forage quality.</title>
        <authorList>
            <person name="Carballo J."/>
            <person name="Santos B.A.C.M."/>
            <person name="Zappacosta D."/>
            <person name="Garbus I."/>
            <person name="Selva J.P."/>
            <person name="Gallo C.A."/>
            <person name="Diaz A."/>
            <person name="Albertini E."/>
            <person name="Caccamo M."/>
            <person name="Echenique V."/>
        </authorList>
    </citation>
    <scope>NUCLEOTIDE SEQUENCE [LARGE SCALE GENOMIC DNA]</scope>
    <source>
        <strain evidence="4">cv. Victoria</strain>
        <tissue evidence="3">Leaf</tissue>
    </source>
</reference>
<evidence type="ECO:0000256" key="1">
    <source>
        <dbReference type="SAM" id="MobiDB-lite"/>
    </source>
</evidence>
<comment type="caution">
    <text evidence="3">The sequence shown here is derived from an EMBL/GenBank/DDBJ whole genome shotgun (WGS) entry which is preliminary data.</text>
</comment>
<dbReference type="Gramene" id="TVU16493">
    <property type="protein sequence ID" value="TVU16493"/>
    <property type="gene ID" value="EJB05_40061"/>
</dbReference>
<gene>
    <name evidence="3" type="ORF">EJB05_40061</name>
</gene>
<keyword evidence="2" id="KW-0472">Membrane</keyword>
<evidence type="ECO:0000313" key="3">
    <source>
        <dbReference type="EMBL" id="TVU16493.1"/>
    </source>
</evidence>
<protein>
    <submittedName>
        <fullName evidence="3">Uncharacterized protein</fullName>
    </submittedName>
</protein>
<keyword evidence="2" id="KW-0812">Transmembrane</keyword>
<feature type="transmembrane region" description="Helical" evidence="2">
    <location>
        <begin position="104"/>
        <end position="132"/>
    </location>
</feature>
<evidence type="ECO:0000256" key="2">
    <source>
        <dbReference type="SAM" id="Phobius"/>
    </source>
</evidence>
<evidence type="ECO:0000313" key="4">
    <source>
        <dbReference type="Proteomes" id="UP000324897"/>
    </source>
</evidence>
<name>A0A5J9TYN5_9POAL</name>